<feature type="chain" id="PRO_5014185089" evidence="2">
    <location>
        <begin position="21"/>
        <end position="768"/>
    </location>
</feature>
<dbReference type="GO" id="GO:0006516">
    <property type="term" value="P:glycoprotein catabolic process"/>
    <property type="evidence" value="ECO:0007669"/>
    <property type="project" value="TreeGrafter"/>
</dbReference>
<dbReference type="PANTHER" id="PTHR12143:SF38">
    <property type="entry name" value="ALPHA-1,2-MANNOSIDASE FAMILY PROTEIN (AFU_ORTHOLOGUE AFUA_5G10520)"/>
    <property type="match status" value="1"/>
</dbReference>
<comment type="caution">
    <text evidence="5">The sequence shown here is derived from an EMBL/GenBank/DDBJ whole genome shotgun (WGS) entry which is preliminary data.</text>
</comment>
<dbReference type="NCBIfam" id="TIGR01180">
    <property type="entry name" value="aman2_put"/>
    <property type="match status" value="1"/>
</dbReference>
<evidence type="ECO:0000256" key="2">
    <source>
        <dbReference type="SAM" id="SignalP"/>
    </source>
</evidence>
<evidence type="ECO:0000259" key="4">
    <source>
        <dbReference type="Pfam" id="PF17678"/>
    </source>
</evidence>
<dbReference type="GO" id="GO:0005975">
    <property type="term" value="P:carbohydrate metabolic process"/>
    <property type="evidence" value="ECO:0007669"/>
    <property type="project" value="InterPro"/>
</dbReference>
<dbReference type="Gene3D" id="2.70.98.10">
    <property type="match status" value="1"/>
</dbReference>
<dbReference type="GO" id="GO:0005829">
    <property type="term" value="C:cytosol"/>
    <property type="evidence" value="ECO:0007669"/>
    <property type="project" value="TreeGrafter"/>
</dbReference>
<dbReference type="InterPro" id="IPR050883">
    <property type="entry name" value="PNGase"/>
</dbReference>
<dbReference type="InterPro" id="IPR005887">
    <property type="entry name" value="GH92_a_mannosidase_put"/>
</dbReference>
<feature type="domain" description="Glycosyl hydrolase family 92" evidence="3">
    <location>
        <begin position="278"/>
        <end position="751"/>
    </location>
</feature>
<feature type="region of interest" description="Disordered" evidence="1">
    <location>
        <begin position="443"/>
        <end position="464"/>
    </location>
</feature>
<dbReference type="Gene3D" id="1.20.1050.60">
    <property type="entry name" value="alpha-1,2-mannosidase"/>
    <property type="match status" value="1"/>
</dbReference>
<dbReference type="FunFam" id="1.20.1050.60:FF:000002">
    <property type="entry name" value="Glycosyl hydrolase family 92"/>
    <property type="match status" value="1"/>
</dbReference>
<evidence type="ECO:0000313" key="6">
    <source>
        <dbReference type="Proteomes" id="UP000234254"/>
    </source>
</evidence>
<keyword evidence="5" id="KW-0378">Hydrolase</keyword>
<dbReference type="InterPro" id="IPR012939">
    <property type="entry name" value="Glyco_hydro_92"/>
</dbReference>
<feature type="domain" description="Glycosyl hydrolase family 92 N-terminal" evidence="4">
    <location>
        <begin position="28"/>
        <end position="272"/>
    </location>
</feature>
<dbReference type="GO" id="GO:0030246">
    <property type="term" value="F:carbohydrate binding"/>
    <property type="evidence" value="ECO:0007669"/>
    <property type="project" value="InterPro"/>
</dbReference>
<dbReference type="Pfam" id="PF07971">
    <property type="entry name" value="Glyco_hydro_92"/>
    <property type="match status" value="1"/>
</dbReference>
<protein>
    <submittedName>
        <fullName evidence="5">Glycosyl hydrolase</fullName>
    </submittedName>
</protein>
<dbReference type="Gene3D" id="3.30.2080.10">
    <property type="entry name" value="GH92 mannosidase domain"/>
    <property type="match status" value="1"/>
</dbReference>
<dbReference type="InterPro" id="IPR041371">
    <property type="entry name" value="GH92_N"/>
</dbReference>
<accession>A0A2I1DEW3</accession>
<dbReference type="FunFam" id="2.70.98.10:FF:000028">
    <property type="entry name" value="Alpha-1,2-mannosidase family protein (AFU_orthologue AFUA_5G10520)"/>
    <property type="match status" value="1"/>
</dbReference>
<dbReference type="Proteomes" id="UP000234254">
    <property type="component" value="Unassembled WGS sequence"/>
</dbReference>
<feature type="region of interest" description="Disordered" evidence="1">
    <location>
        <begin position="227"/>
        <end position="250"/>
    </location>
</feature>
<dbReference type="AlphaFoldDB" id="A0A2I1DEW3"/>
<dbReference type="Pfam" id="PF17678">
    <property type="entry name" value="Glyco_hydro_92N"/>
    <property type="match status" value="1"/>
</dbReference>
<evidence type="ECO:0000313" key="5">
    <source>
        <dbReference type="EMBL" id="PKY08406.1"/>
    </source>
</evidence>
<dbReference type="InterPro" id="IPR014718">
    <property type="entry name" value="GH-type_carb-bd"/>
</dbReference>
<dbReference type="FunFam" id="3.30.2080.10:FF:000001">
    <property type="entry name" value="Alpha-1,2-mannosidase subfamily"/>
    <property type="match status" value="1"/>
</dbReference>
<proteinExistence type="predicted"/>
<dbReference type="GO" id="GO:0005634">
    <property type="term" value="C:nucleus"/>
    <property type="evidence" value="ECO:0007669"/>
    <property type="project" value="TreeGrafter"/>
</dbReference>
<sequence>MRTSKHLLLLIPFIQPSLQADPKDLTSHVNLFQGTENGGNNFPGAARPFGMVKLGPDLQDGNTDAYSGYLATGEFSGFSMMHEQGTGGAPKYGTVAQLPLAGDDELNDPLASVTVGRKGTDEASVGYYSARTDDDVLVELSAAARAGIYRYTFPEGAAQKKVLVDVSHVLPSHRGQGLGQAYRGGNVSVFEDGRYEGSGVYDNGWNRSPEWTIHFCGYFDPKPSSSKAYVGKDGEDSTEQDDGVASSSSGDTRVGAVFSFKENVVTSRVGISWISTKQACENVKKEIPEGTSLETVVRDAESEWTSKVLSKVSTTNTNKTSLSLLYSALYFMHIIPTNQTGENPGWTSSEPYYQDIFTFWDLFRCSTPLFHILQPKTYTEFLRSLIDIAKHDGYLPDARSSNYNGRSQGGSNADNILADAYVKGVRDPSLDWTAAYSAMHKDAEVAPPNTNPPDAMAPDSSTKEGRSALPDWLRLGYITPKYSRAVSRAVEYAGNDFALYQVAAGLEKTADAKKYLGRSRNWRNHWNKKAESKGFEGFVGPRDENGTFLDPGDLTASGYWGDAFYEASPWAYSFGAVHDMAHTVELMGGEETARKRLDAMFEEDDEGKSIFDATNEPMFNTPYLYHFIDSPHISTKQSRAVAKQSYKDTVDGLPGNSDAGAMQTWLLWNMIGLYPLTGQTTFLIHAPWFEALTIELGGGRKLEVTTSGGDGNGGGAIQVQRLKVNGKEWKKSWLAWEDVFAEGGKLEFELGEKESEWFNGEGPPSPAS</sequence>
<gene>
    <name evidence="5" type="ORF">P168DRAFT_229067</name>
</gene>
<evidence type="ECO:0000256" key="1">
    <source>
        <dbReference type="SAM" id="MobiDB-lite"/>
    </source>
</evidence>
<keyword evidence="2" id="KW-0732">Signal</keyword>
<reference evidence="5" key="1">
    <citation type="submission" date="2016-12" db="EMBL/GenBank/DDBJ databases">
        <title>The genomes of Aspergillus section Nigri reveals drivers in fungal speciation.</title>
        <authorList>
            <consortium name="DOE Joint Genome Institute"/>
            <person name="Vesth T.C."/>
            <person name="Nybo J."/>
            <person name="Theobald S."/>
            <person name="Brandl J."/>
            <person name="Frisvad J.C."/>
            <person name="Nielsen K.F."/>
            <person name="Lyhne E.K."/>
            <person name="Kogle M.E."/>
            <person name="Kuo A."/>
            <person name="Riley R."/>
            <person name="Clum A."/>
            <person name="Nolan M."/>
            <person name="Lipzen A."/>
            <person name="Salamov A."/>
            <person name="Henrissat B."/>
            <person name="Wiebenga A."/>
            <person name="De vries R.P."/>
            <person name="Grigoriev I.V."/>
            <person name="Mortensen U.H."/>
            <person name="Andersen M.R."/>
            <person name="Baker S.E."/>
        </authorList>
    </citation>
    <scope>NUCLEOTIDE SEQUENCE</scope>
    <source>
        <strain evidence="5">IBT 28561</strain>
    </source>
</reference>
<dbReference type="RefSeq" id="XP_024697000.1">
    <property type="nucleotide sequence ID" value="XM_024833167.1"/>
</dbReference>
<name>A0A2I1DEW3_ASPC2</name>
<dbReference type="GO" id="GO:0000224">
    <property type="term" value="F:peptide-N4-(N-acetyl-beta-glucosaminyl)asparagine amidase activity"/>
    <property type="evidence" value="ECO:0007669"/>
    <property type="project" value="TreeGrafter"/>
</dbReference>
<dbReference type="PANTHER" id="PTHR12143">
    <property type="entry name" value="PEPTIDE N-GLYCANASE PNGASE -RELATED"/>
    <property type="match status" value="1"/>
</dbReference>
<dbReference type="OrthoDB" id="449263at2759"/>
<organism evidence="5 6">
    <name type="scientific">Aspergillus campestris (strain IBT 28561)</name>
    <dbReference type="NCBI Taxonomy" id="1392248"/>
    <lineage>
        <taxon>Eukaryota</taxon>
        <taxon>Fungi</taxon>
        <taxon>Dikarya</taxon>
        <taxon>Ascomycota</taxon>
        <taxon>Pezizomycotina</taxon>
        <taxon>Eurotiomycetes</taxon>
        <taxon>Eurotiomycetidae</taxon>
        <taxon>Eurotiales</taxon>
        <taxon>Aspergillaceae</taxon>
        <taxon>Aspergillus</taxon>
        <taxon>Aspergillus subgen. Circumdati</taxon>
    </lineage>
</organism>
<dbReference type="EMBL" id="MSFM01000001">
    <property type="protein sequence ID" value="PKY08406.1"/>
    <property type="molecule type" value="Genomic_DNA"/>
</dbReference>
<dbReference type="InterPro" id="IPR008928">
    <property type="entry name" value="6-hairpin_glycosidase_sf"/>
</dbReference>
<dbReference type="VEuPathDB" id="FungiDB:P168DRAFT_229067"/>
<feature type="signal peptide" evidence="2">
    <location>
        <begin position="1"/>
        <end position="20"/>
    </location>
</feature>
<dbReference type="Gene3D" id="1.20.1610.10">
    <property type="entry name" value="alpha-1,2-mannosidases domains"/>
    <property type="match status" value="1"/>
</dbReference>
<dbReference type="GeneID" id="36540691"/>
<dbReference type="SUPFAM" id="SSF48208">
    <property type="entry name" value="Six-hairpin glycosidases"/>
    <property type="match status" value="1"/>
</dbReference>
<evidence type="ECO:0000259" key="3">
    <source>
        <dbReference type="Pfam" id="PF07971"/>
    </source>
</evidence>
<keyword evidence="6" id="KW-1185">Reference proteome</keyword>